<organism evidence="4 5">
    <name type="scientific">Aerosakkonema funiforme FACHB-1375</name>
    <dbReference type="NCBI Taxonomy" id="2949571"/>
    <lineage>
        <taxon>Bacteria</taxon>
        <taxon>Bacillati</taxon>
        <taxon>Cyanobacteriota</taxon>
        <taxon>Cyanophyceae</taxon>
        <taxon>Oscillatoriophycideae</taxon>
        <taxon>Aerosakkonematales</taxon>
        <taxon>Aerosakkonemataceae</taxon>
        <taxon>Aerosakkonema</taxon>
    </lineage>
</organism>
<dbReference type="GO" id="GO:0017006">
    <property type="term" value="P:protein-tetrapyrrole linkage"/>
    <property type="evidence" value="ECO:0007669"/>
    <property type="project" value="UniProtKB-UniRule"/>
</dbReference>
<evidence type="ECO:0000313" key="4">
    <source>
        <dbReference type="EMBL" id="MBD2184998.1"/>
    </source>
</evidence>
<keyword evidence="5" id="KW-1185">Reference proteome</keyword>
<dbReference type="EMBL" id="JACJPW010000102">
    <property type="protein sequence ID" value="MBD2184998.1"/>
    <property type="molecule type" value="Genomic_DNA"/>
</dbReference>
<dbReference type="Pfam" id="PF06206">
    <property type="entry name" value="CpeT"/>
    <property type="match status" value="1"/>
</dbReference>
<proteinExistence type="inferred from homology"/>
<evidence type="ECO:0000313" key="5">
    <source>
        <dbReference type="Proteomes" id="UP000641646"/>
    </source>
</evidence>
<evidence type="ECO:0000256" key="3">
    <source>
        <dbReference type="HAMAP-Rule" id="MF_01460"/>
    </source>
</evidence>
<evidence type="ECO:0000256" key="1">
    <source>
        <dbReference type="ARBA" id="ARBA00008206"/>
    </source>
</evidence>
<gene>
    <name evidence="3" type="primary">cpcT</name>
    <name evidence="4" type="ORF">H6G03_28660</name>
</gene>
<keyword evidence="2 3" id="KW-0456">Lyase</keyword>
<accession>A0A926VKM6</accession>
<comment type="function">
    <text evidence="3">Covalently attaches a chromophore to Cys residue(s) of phycobiliproteins.</text>
</comment>
<name>A0A926VKM6_9CYAN</name>
<dbReference type="HAMAP" id="MF_01460">
    <property type="entry name" value="Chrphore_lyase_CpxT"/>
    <property type="match status" value="1"/>
</dbReference>
<reference evidence="4" key="2">
    <citation type="submission" date="2020-08" db="EMBL/GenBank/DDBJ databases">
        <authorList>
            <person name="Chen M."/>
            <person name="Teng W."/>
            <person name="Zhao L."/>
            <person name="Hu C."/>
            <person name="Zhou Y."/>
            <person name="Han B."/>
            <person name="Song L."/>
            <person name="Shu W."/>
        </authorList>
    </citation>
    <scope>NUCLEOTIDE SEQUENCE</scope>
    <source>
        <strain evidence="4">FACHB-1375</strain>
    </source>
</reference>
<dbReference type="Gene3D" id="2.40.128.590">
    <property type="entry name" value="CpcT/CpeT domain"/>
    <property type="match status" value="1"/>
</dbReference>
<reference evidence="4" key="1">
    <citation type="journal article" date="2015" name="ISME J.">
        <title>Draft Genome Sequence of Streptomyces incarnatus NRRL8089, which Produces the Nucleoside Antibiotic Sinefungin.</title>
        <authorList>
            <person name="Oshima K."/>
            <person name="Hattori M."/>
            <person name="Shimizu H."/>
            <person name="Fukuda K."/>
            <person name="Nemoto M."/>
            <person name="Inagaki K."/>
            <person name="Tamura T."/>
        </authorList>
    </citation>
    <scope>NUCLEOTIDE SEQUENCE</scope>
    <source>
        <strain evidence="4">FACHB-1375</strain>
    </source>
</reference>
<dbReference type="EC" id="4.-.-.-" evidence="3"/>
<dbReference type="AlphaFoldDB" id="A0A926VKM6"/>
<dbReference type="PANTHER" id="PTHR35137:SF1">
    <property type="entry name" value="CHROMOPHORE LYASE CRL, CHLOROPLASTIC"/>
    <property type="match status" value="1"/>
</dbReference>
<comment type="caution">
    <text evidence="4">The sequence shown here is derived from an EMBL/GenBank/DDBJ whole genome shotgun (WGS) entry which is preliminary data.</text>
</comment>
<evidence type="ECO:0000256" key="2">
    <source>
        <dbReference type="ARBA" id="ARBA00023239"/>
    </source>
</evidence>
<dbReference type="InterPro" id="IPR010404">
    <property type="entry name" value="CpcT/CpeT"/>
</dbReference>
<dbReference type="InterPro" id="IPR038672">
    <property type="entry name" value="CpcT/CpeT_sf"/>
</dbReference>
<dbReference type="CDD" id="cd16338">
    <property type="entry name" value="CpcT"/>
    <property type="match status" value="1"/>
</dbReference>
<sequence length="204" mass="23304">MMVSPELIALARYMAGEFENSDQAIAEPAWYVHLRLWQRPIPLFVEDSLTLFAEQANYLYPDKAYRQRIIRLQDSSNPDSSIQAQYYAIEDPLAVKGGGCHPDLLNTLTVDRIQLLPTCKLNVTKSFLDSGGYRFQASLPPNERCRFTYREETFQVFLGFEASPDSFLSYDKGIEPQTGKALWGAIMGPYRFTKRQDFSAQLPL</sequence>
<comment type="similarity">
    <text evidence="1 3">Belongs to the CpcT/CpeT biliprotein lyase family.</text>
</comment>
<dbReference type="GO" id="GO:0016829">
    <property type="term" value="F:lyase activity"/>
    <property type="evidence" value="ECO:0007669"/>
    <property type="project" value="UniProtKB-KW"/>
</dbReference>
<dbReference type="PANTHER" id="PTHR35137">
    <property type="entry name" value="CHROMOPHORE LYASE CRL, CHLOROPLASTIC"/>
    <property type="match status" value="1"/>
</dbReference>
<dbReference type="Proteomes" id="UP000641646">
    <property type="component" value="Unassembled WGS sequence"/>
</dbReference>
<protein>
    <recommendedName>
        <fullName evidence="3">Chromophore lyase CpcT/CpeT</fullName>
        <ecNumber evidence="3">4.-.-.-</ecNumber>
    </recommendedName>
</protein>